<reference evidence="2 3" key="1">
    <citation type="submission" date="2019-09" db="EMBL/GenBank/DDBJ databases">
        <title>Nocardioides panacisoli sp. nov., isolated from the soil of a ginseng field.</title>
        <authorList>
            <person name="Cho C."/>
        </authorList>
    </citation>
    <scope>NUCLEOTIDE SEQUENCE [LARGE SCALE GENOMIC DNA]</scope>
    <source>
        <strain evidence="2 3">BN140041</strain>
    </source>
</reference>
<evidence type="ECO:0000313" key="3">
    <source>
        <dbReference type="Proteomes" id="UP000324351"/>
    </source>
</evidence>
<organism evidence="2 3">
    <name type="scientific">Nocardioides antri</name>
    <dbReference type="NCBI Taxonomy" id="2607659"/>
    <lineage>
        <taxon>Bacteria</taxon>
        <taxon>Bacillati</taxon>
        <taxon>Actinomycetota</taxon>
        <taxon>Actinomycetes</taxon>
        <taxon>Propionibacteriales</taxon>
        <taxon>Nocardioidaceae</taxon>
        <taxon>Nocardioides</taxon>
    </lineage>
</organism>
<dbReference type="Proteomes" id="UP000324351">
    <property type="component" value="Unassembled WGS sequence"/>
</dbReference>
<protein>
    <submittedName>
        <fullName evidence="2">Uncharacterized protein</fullName>
    </submittedName>
</protein>
<reference evidence="2 3" key="2">
    <citation type="submission" date="2019-09" db="EMBL/GenBank/DDBJ databases">
        <authorList>
            <person name="Jin C."/>
        </authorList>
    </citation>
    <scope>NUCLEOTIDE SEQUENCE [LARGE SCALE GENOMIC DNA]</scope>
    <source>
        <strain evidence="2 3">BN140041</strain>
    </source>
</reference>
<evidence type="ECO:0000256" key="1">
    <source>
        <dbReference type="SAM" id="MobiDB-lite"/>
    </source>
</evidence>
<gene>
    <name evidence="2" type="ORF">F0U47_15410</name>
</gene>
<comment type="caution">
    <text evidence="2">The sequence shown here is derived from an EMBL/GenBank/DDBJ whole genome shotgun (WGS) entry which is preliminary data.</text>
</comment>
<name>A0A5B1LZ86_9ACTN</name>
<feature type="region of interest" description="Disordered" evidence="1">
    <location>
        <begin position="53"/>
        <end position="76"/>
    </location>
</feature>
<feature type="compositionally biased region" description="Basic and acidic residues" evidence="1">
    <location>
        <begin position="53"/>
        <end position="63"/>
    </location>
</feature>
<keyword evidence="3" id="KW-1185">Reference proteome</keyword>
<evidence type="ECO:0000313" key="2">
    <source>
        <dbReference type="EMBL" id="KAA1426285.1"/>
    </source>
</evidence>
<sequence length="100" mass="10808">MMYVVFGAAGALLLLLVVWAGHRMLRNPTGSGAGVADGMGVFVDVFDPARSRADRDLKSKDNETQVVPSPEGDDRAIQIDHVAMRARVRRPQAPTPPPED</sequence>
<dbReference type="AlphaFoldDB" id="A0A5B1LZ86"/>
<dbReference type="EMBL" id="VUJW01000009">
    <property type="protein sequence ID" value="KAA1426285.1"/>
    <property type="molecule type" value="Genomic_DNA"/>
</dbReference>
<accession>A0A5B1LZ86</accession>
<dbReference type="RefSeq" id="WP_149751361.1">
    <property type="nucleotide sequence ID" value="NZ_VUJW01000009.1"/>
</dbReference>
<proteinExistence type="predicted"/>